<dbReference type="GeneID" id="20203171"/>
<dbReference type="Proteomes" id="UP000015101">
    <property type="component" value="Unassembled WGS sequence"/>
</dbReference>
<feature type="region of interest" description="Disordered" evidence="11">
    <location>
        <begin position="79"/>
        <end position="154"/>
    </location>
</feature>
<keyword evidence="5" id="KW-0631">Potassium channel</keyword>
<evidence type="ECO:0000256" key="8">
    <source>
        <dbReference type="ARBA" id="ARBA00023065"/>
    </source>
</evidence>
<evidence type="ECO:0000313" key="14">
    <source>
        <dbReference type="EnsemblMetazoa" id="HelroP170319"/>
    </source>
</evidence>
<reference evidence="13 15" key="2">
    <citation type="journal article" date="2013" name="Nature">
        <title>Insights into bilaterian evolution from three spiralian genomes.</title>
        <authorList>
            <person name="Simakov O."/>
            <person name="Marletaz F."/>
            <person name="Cho S.J."/>
            <person name="Edsinger-Gonzales E."/>
            <person name="Havlak P."/>
            <person name="Hellsten U."/>
            <person name="Kuo D.H."/>
            <person name="Larsson T."/>
            <person name="Lv J."/>
            <person name="Arendt D."/>
            <person name="Savage R."/>
            <person name="Osoegawa K."/>
            <person name="de Jong P."/>
            <person name="Grimwood J."/>
            <person name="Chapman J.A."/>
            <person name="Shapiro H."/>
            <person name="Aerts A."/>
            <person name="Otillar R.P."/>
            <person name="Terry A.Y."/>
            <person name="Boore J.L."/>
            <person name="Grigoriev I.V."/>
            <person name="Lindberg D.R."/>
            <person name="Seaver E.C."/>
            <person name="Weisblat D.A."/>
            <person name="Putnam N.H."/>
            <person name="Rokhsar D.S."/>
        </authorList>
    </citation>
    <scope>NUCLEOTIDE SEQUENCE</scope>
</reference>
<dbReference type="KEGG" id="hro:HELRODRAFT_170319"/>
<dbReference type="HOGENOM" id="CLU_710337_0_0_1"/>
<evidence type="ECO:0000313" key="15">
    <source>
        <dbReference type="Proteomes" id="UP000015101"/>
    </source>
</evidence>
<keyword evidence="2" id="KW-0813">Transport</keyword>
<name>T1F2X2_HELRO</name>
<evidence type="ECO:0000256" key="6">
    <source>
        <dbReference type="ARBA" id="ARBA00022958"/>
    </source>
</evidence>
<dbReference type="eggNOG" id="KOG1420">
    <property type="taxonomic scope" value="Eukaryota"/>
</dbReference>
<dbReference type="AlphaFoldDB" id="T1F2X2"/>
<dbReference type="GO" id="GO:0060072">
    <property type="term" value="F:large conductance calcium-activated potassium channel activity"/>
    <property type="evidence" value="ECO:0000318"/>
    <property type="project" value="GO_Central"/>
</dbReference>
<dbReference type="OrthoDB" id="10035564at2759"/>
<dbReference type="EnsemblMetazoa" id="HelroT170319">
    <property type="protein sequence ID" value="HelroP170319"/>
    <property type="gene ID" value="HelroG170319"/>
</dbReference>
<keyword evidence="4" id="KW-0812">Transmembrane</keyword>
<evidence type="ECO:0000256" key="5">
    <source>
        <dbReference type="ARBA" id="ARBA00022826"/>
    </source>
</evidence>
<dbReference type="InParanoid" id="T1F2X2"/>
<evidence type="ECO:0000256" key="2">
    <source>
        <dbReference type="ARBA" id="ARBA00022448"/>
    </source>
</evidence>
<dbReference type="EMBL" id="KB096183">
    <property type="protein sequence ID" value="ESO07768.1"/>
    <property type="molecule type" value="Genomic_DNA"/>
</dbReference>
<reference evidence="15" key="1">
    <citation type="submission" date="2012-12" db="EMBL/GenBank/DDBJ databases">
        <authorList>
            <person name="Hellsten U."/>
            <person name="Grimwood J."/>
            <person name="Chapman J.A."/>
            <person name="Shapiro H."/>
            <person name="Aerts A."/>
            <person name="Otillar R.P."/>
            <person name="Terry A.Y."/>
            <person name="Boore J.L."/>
            <person name="Simakov O."/>
            <person name="Marletaz F."/>
            <person name="Cho S.-J."/>
            <person name="Edsinger-Gonzales E."/>
            <person name="Havlak P."/>
            <person name="Kuo D.-H."/>
            <person name="Larsson T."/>
            <person name="Lv J."/>
            <person name="Arendt D."/>
            <person name="Savage R."/>
            <person name="Osoegawa K."/>
            <person name="de Jong P."/>
            <person name="Lindberg D.R."/>
            <person name="Seaver E.C."/>
            <person name="Weisblat D.A."/>
            <person name="Putnam N.H."/>
            <person name="Grigoriev I.V."/>
            <person name="Rokhsar D.S."/>
        </authorList>
    </citation>
    <scope>NUCLEOTIDE SEQUENCE</scope>
</reference>
<keyword evidence="9" id="KW-0472">Membrane</keyword>
<dbReference type="InterPro" id="IPR003148">
    <property type="entry name" value="RCK_N"/>
</dbReference>
<dbReference type="FunFam" id="3.40.50.720:FF:001500">
    <property type="entry name" value="Uncharacterized protein"/>
    <property type="match status" value="1"/>
</dbReference>
<keyword evidence="10" id="KW-0407">Ion channel</keyword>
<evidence type="ECO:0000256" key="10">
    <source>
        <dbReference type="ARBA" id="ARBA00023303"/>
    </source>
</evidence>
<dbReference type="PANTHER" id="PTHR10027">
    <property type="entry name" value="CALCIUM-ACTIVATED POTASSIUM CHANNEL ALPHA CHAIN"/>
    <property type="match status" value="1"/>
</dbReference>
<evidence type="ECO:0000256" key="3">
    <source>
        <dbReference type="ARBA" id="ARBA00022538"/>
    </source>
</evidence>
<evidence type="ECO:0000256" key="9">
    <source>
        <dbReference type="ARBA" id="ARBA00023136"/>
    </source>
</evidence>
<keyword evidence="3" id="KW-0633">Potassium transport</keyword>
<evidence type="ECO:0000256" key="7">
    <source>
        <dbReference type="ARBA" id="ARBA00022989"/>
    </source>
</evidence>
<organism evidence="14 15">
    <name type="scientific">Helobdella robusta</name>
    <name type="common">Californian leech</name>
    <dbReference type="NCBI Taxonomy" id="6412"/>
    <lineage>
        <taxon>Eukaryota</taxon>
        <taxon>Metazoa</taxon>
        <taxon>Spiralia</taxon>
        <taxon>Lophotrochozoa</taxon>
        <taxon>Annelida</taxon>
        <taxon>Clitellata</taxon>
        <taxon>Hirudinea</taxon>
        <taxon>Rhynchobdellida</taxon>
        <taxon>Glossiphoniidae</taxon>
        <taxon>Helobdella</taxon>
    </lineage>
</organism>
<feature type="compositionally biased region" description="Low complexity" evidence="11">
    <location>
        <begin position="89"/>
        <end position="102"/>
    </location>
</feature>
<evidence type="ECO:0000259" key="12">
    <source>
        <dbReference type="Pfam" id="PF22614"/>
    </source>
</evidence>
<accession>T1F2X2</accession>
<dbReference type="CTD" id="20203171"/>
<dbReference type="GO" id="GO:0071805">
    <property type="term" value="P:potassium ion transmembrane transport"/>
    <property type="evidence" value="ECO:0000318"/>
    <property type="project" value="GO_Central"/>
</dbReference>
<keyword evidence="15" id="KW-1185">Reference proteome</keyword>
<evidence type="ECO:0000256" key="4">
    <source>
        <dbReference type="ARBA" id="ARBA00022692"/>
    </source>
</evidence>
<feature type="domain" description="RCK N-terminal" evidence="12">
    <location>
        <begin position="202"/>
        <end position="334"/>
    </location>
</feature>
<gene>
    <name evidence="14" type="primary">20203171</name>
    <name evidence="13" type="ORF">HELRODRAFT_170319</name>
</gene>
<dbReference type="PANTHER" id="PTHR10027:SF33">
    <property type="entry name" value="CALCIUM-ACTIVATED POTASSIUM CHANNEL SUBUNIT ALPHA-1-RELATED"/>
    <property type="match status" value="1"/>
</dbReference>
<proteinExistence type="predicted"/>
<reference evidence="14" key="3">
    <citation type="submission" date="2015-06" db="UniProtKB">
        <authorList>
            <consortium name="EnsemblMetazoa"/>
        </authorList>
    </citation>
    <scope>IDENTIFICATION</scope>
</reference>
<dbReference type="EMBL" id="AMQM01003517">
    <property type="status" value="NOT_ANNOTATED_CDS"/>
    <property type="molecule type" value="Genomic_DNA"/>
</dbReference>
<dbReference type="InterPro" id="IPR047871">
    <property type="entry name" value="K_chnl_Slo-like"/>
</dbReference>
<keyword evidence="7" id="KW-1133">Transmembrane helix</keyword>
<dbReference type="RefSeq" id="XP_009014379.1">
    <property type="nucleotide sequence ID" value="XM_009016131.1"/>
</dbReference>
<keyword evidence="6" id="KW-0630">Potassium</keyword>
<sequence length="389" mass="42725">MNAISPQSVGFFICTSEKQVKSVLHYCLRCHCAVPAHMIKQCPCSSAKVSYKLLLKAEEQHVGREDQIMASIAEEVNDRTTNRNNPLDASASSNLNTAANESPADIISKSSPAYSPPFAMPNERNGNNSRTAQTTSSEITPAGSRSQLQETALQSQGSANLGECESEDVGLFDVTGLFFWCPSKKMDDCLLSPTQNQEVTRKLRNHIILCLTYRSQGSLRNFILPLRSSSLMSSQLHTLVIVAESKKFVEQEWNSIKNFPKIYVKIGSPLNRGVLRSIFIEKCHMCVVHSVQASNSSDLPIAASSSENKNSTISQDDSKALLITLNIKNMTYKNALSKCNSDAFDILHKLLYARKESCFKFDTDVNNNANASAVVSGSNSIPLLTELSN</sequence>
<dbReference type="Gene3D" id="3.40.50.720">
    <property type="entry name" value="NAD(P)-binding Rossmann-like Domain"/>
    <property type="match status" value="1"/>
</dbReference>
<keyword evidence="8" id="KW-0406">Ion transport</keyword>
<evidence type="ECO:0000256" key="11">
    <source>
        <dbReference type="SAM" id="MobiDB-lite"/>
    </source>
</evidence>
<evidence type="ECO:0000313" key="13">
    <source>
        <dbReference type="EMBL" id="ESO07768.1"/>
    </source>
</evidence>
<protein>
    <recommendedName>
        <fullName evidence="12">RCK N-terminal domain-containing protein</fullName>
    </recommendedName>
</protein>
<dbReference type="Pfam" id="PF22614">
    <property type="entry name" value="Slo-like_RCK"/>
    <property type="match status" value="1"/>
</dbReference>
<evidence type="ECO:0000256" key="1">
    <source>
        <dbReference type="ARBA" id="ARBA00004141"/>
    </source>
</evidence>
<comment type="subcellular location">
    <subcellularLocation>
        <location evidence="1">Membrane</location>
        <topology evidence="1">Multi-pass membrane protein</topology>
    </subcellularLocation>
</comment>
<dbReference type="GO" id="GO:0045211">
    <property type="term" value="C:postsynaptic membrane"/>
    <property type="evidence" value="ECO:0000318"/>
    <property type="project" value="GO_Central"/>
</dbReference>
<feature type="compositionally biased region" description="Polar residues" evidence="11">
    <location>
        <begin position="124"/>
        <end position="154"/>
    </location>
</feature>